<keyword evidence="9" id="KW-0325">Glycoprotein</keyword>
<dbReference type="GO" id="GO:0030215">
    <property type="term" value="F:semaphorin receptor binding"/>
    <property type="evidence" value="ECO:0007669"/>
    <property type="project" value="InterPro"/>
</dbReference>
<dbReference type="InterPro" id="IPR002165">
    <property type="entry name" value="Plexin_repeat"/>
</dbReference>
<feature type="domain" description="Sema" evidence="12">
    <location>
        <begin position="1"/>
        <end position="437"/>
    </location>
</feature>
<dbReference type="Pfam" id="PF23260">
    <property type="entry name" value="TSP1_2"/>
    <property type="match status" value="1"/>
</dbReference>
<keyword evidence="5" id="KW-0524">Neurogenesis</keyword>
<name>A0A9Q0MJP0_9DIPT</name>
<keyword evidence="8" id="KW-1015">Disulfide bond</keyword>
<dbReference type="InterPro" id="IPR036383">
    <property type="entry name" value="TSP1_rpt_sf"/>
</dbReference>
<sequence>MVYSLKSIIKTLTHHSIPRTKKILNVNFRRDTLYRMSFTLKPREKSIWEASIAMMETCQNKGQSELDCRNHIMVLQNYGNQLYACGTYAFSPYCSWRQMENLNVTRYDKGVAKCPFNPHANITTLMTESGQMFVGSPTDFSGSDPAILRADVSQDGARMLRSSQYNSKWLNDPQFVNSFEAGEFVYFVFRETAVEYINCGKVVYSRIARVCKSDPGGEHILKDNWTSFVKARLNCSLPGEYPFYFNEVQGIKYSAEEGVMYGTFTTPENSIHGSAICAFNMSSIQAAFSGPFKHQESINSAWERQELPNRAHFECKINKGTNFRHNQLLDSSRYQLMDQAIQPTTTYPLHVTKIERFIHIAIDNISTKLHENVRIIYVSTDSGLIKKISVLPRTKETCVVEIWQPHADNVRIRIIDYLKETESLYIGSDTGLMRISAQHCNRHVSKASCLNAMDPYCGWNELQEACTAPPNGDTLARYWVQNSTACPLLTAGVVDGGWSAWGDWHKCSQSSGQSNDDLTSSDTCLCRTRSCDNPSPKNGGSLCDGVSIMVTNCTVNGGWTDWSAWSACSQSCGMAVKTRRRTCGNPKPAHGGRVCVGPDRAELYCSHLPPCPVPKQPQIDGGWGPWGSFSECSAECGGGYKIRRRKCDDPEPQNGGMDCAGCHMDYEVCNSQPCNEIKKMGSWTPWMVQVNGSTGDGGQLERRFRFSCKANVADGSSLRVSLAKEETRICHSDGSCQRSGDGGDDAGWTDWGSWSQCSVECGGGQQFRTRNCERGNCDGTSKMARACNTHSCKGVWSCWTDWSPCSTTCGLGKRSRTRDCLTPGKDGCEGLSTEFETCELPLCDSFLGWSSWSEWSVCNEDGQKTRQRKCLTTNPSSKECQGHEQEVHQCDPYKSNEVIQTASLGPGTLVSLTIVVVLICIVATVFLTYMFMKKRLMLPRDMKNIGSPCFDSYPNQYSSLPTKDDRPKVKRQTSFKACDQGANAKLLINGHGTLTKS</sequence>
<dbReference type="InterPro" id="IPR001627">
    <property type="entry name" value="Semap_dom"/>
</dbReference>
<dbReference type="FunFam" id="3.30.1680.10:FF:000041">
    <property type="entry name" value="Semaphorin-5c"/>
    <property type="match status" value="1"/>
</dbReference>
<keyword evidence="14" id="KW-1185">Reference proteome</keyword>
<feature type="non-terminal residue" evidence="13">
    <location>
        <position position="1"/>
    </location>
</feature>
<organism evidence="13 14">
    <name type="scientific">Pseudolycoriella hygida</name>
    <dbReference type="NCBI Taxonomy" id="35572"/>
    <lineage>
        <taxon>Eukaryota</taxon>
        <taxon>Metazoa</taxon>
        <taxon>Ecdysozoa</taxon>
        <taxon>Arthropoda</taxon>
        <taxon>Hexapoda</taxon>
        <taxon>Insecta</taxon>
        <taxon>Pterygota</taxon>
        <taxon>Neoptera</taxon>
        <taxon>Endopterygota</taxon>
        <taxon>Diptera</taxon>
        <taxon>Nematocera</taxon>
        <taxon>Sciaroidea</taxon>
        <taxon>Sciaridae</taxon>
        <taxon>Pseudolycoriella</taxon>
    </lineage>
</organism>
<evidence type="ECO:0000256" key="7">
    <source>
        <dbReference type="ARBA" id="ARBA00023136"/>
    </source>
</evidence>
<dbReference type="FunFam" id="2.20.100.10:FF:000021">
    <property type="entry name" value="semaphorin-5B isoform X1"/>
    <property type="match status" value="1"/>
</dbReference>
<evidence type="ECO:0000256" key="10">
    <source>
        <dbReference type="PROSITE-ProRule" id="PRU00352"/>
    </source>
</evidence>
<evidence type="ECO:0000256" key="1">
    <source>
        <dbReference type="ARBA" id="ARBA00004167"/>
    </source>
</evidence>
<dbReference type="SMART" id="SM00209">
    <property type="entry name" value="TSP1"/>
    <property type="match status" value="7"/>
</dbReference>
<feature type="transmembrane region" description="Helical" evidence="11">
    <location>
        <begin position="909"/>
        <end position="932"/>
    </location>
</feature>
<keyword evidence="4" id="KW-0221">Differentiation</keyword>
<dbReference type="Pfam" id="PF01437">
    <property type="entry name" value="PSI"/>
    <property type="match status" value="1"/>
</dbReference>
<dbReference type="PROSITE" id="PS50092">
    <property type="entry name" value="TSP1"/>
    <property type="match status" value="6"/>
</dbReference>
<dbReference type="Pfam" id="PF00090">
    <property type="entry name" value="TSP_1"/>
    <property type="match status" value="5"/>
</dbReference>
<protein>
    <submittedName>
        <fullName evidence="13">Semaphorin-5B</fullName>
    </submittedName>
</protein>
<evidence type="ECO:0000256" key="9">
    <source>
        <dbReference type="ARBA" id="ARBA00023180"/>
    </source>
</evidence>
<evidence type="ECO:0000313" key="14">
    <source>
        <dbReference type="Proteomes" id="UP001151699"/>
    </source>
</evidence>
<evidence type="ECO:0000256" key="5">
    <source>
        <dbReference type="ARBA" id="ARBA00022902"/>
    </source>
</evidence>
<dbReference type="PROSITE" id="PS51004">
    <property type="entry name" value="SEMA"/>
    <property type="match status" value="1"/>
</dbReference>
<evidence type="ECO:0000256" key="2">
    <source>
        <dbReference type="ARBA" id="ARBA00022692"/>
    </source>
</evidence>
<dbReference type="FunFam" id="2.130.10.10:FF:001151">
    <property type="entry name" value="Semaphorin 5C"/>
    <property type="match status" value="1"/>
</dbReference>
<dbReference type="EMBL" id="WJQU01002495">
    <property type="protein sequence ID" value="KAJ6632793.1"/>
    <property type="molecule type" value="Genomic_DNA"/>
</dbReference>
<proteinExistence type="predicted"/>
<evidence type="ECO:0000256" key="11">
    <source>
        <dbReference type="SAM" id="Phobius"/>
    </source>
</evidence>
<dbReference type="SUPFAM" id="SSF103575">
    <property type="entry name" value="Plexin repeat"/>
    <property type="match status" value="1"/>
</dbReference>
<keyword evidence="2 11" id="KW-0812">Transmembrane</keyword>
<dbReference type="InterPro" id="IPR015943">
    <property type="entry name" value="WD40/YVTN_repeat-like_dom_sf"/>
</dbReference>
<dbReference type="Gene3D" id="3.30.1680.10">
    <property type="entry name" value="ligand-binding face of the semaphorins, domain 2"/>
    <property type="match status" value="1"/>
</dbReference>
<dbReference type="SUPFAM" id="SSF101912">
    <property type="entry name" value="Sema domain"/>
    <property type="match status" value="1"/>
</dbReference>
<dbReference type="GO" id="GO:0030335">
    <property type="term" value="P:positive regulation of cell migration"/>
    <property type="evidence" value="ECO:0007669"/>
    <property type="project" value="TreeGrafter"/>
</dbReference>
<dbReference type="OrthoDB" id="9988752at2759"/>
<dbReference type="Gene3D" id="2.130.10.10">
    <property type="entry name" value="YVTN repeat-like/Quinoprotein amine dehydrogenase"/>
    <property type="match status" value="1"/>
</dbReference>
<dbReference type="InterPro" id="IPR036352">
    <property type="entry name" value="Semap_dom_sf"/>
</dbReference>
<dbReference type="Proteomes" id="UP001151699">
    <property type="component" value="Unassembled WGS sequence"/>
</dbReference>
<dbReference type="SMART" id="SM00630">
    <property type="entry name" value="Sema"/>
    <property type="match status" value="1"/>
</dbReference>
<accession>A0A9Q0MJP0</accession>
<evidence type="ECO:0000256" key="8">
    <source>
        <dbReference type="ARBA" id="ARBA00023157"/>
    </source>
</evidence>
<comment type="subcellular location">
    <subcellularLocation>
        <location evidence="1">Membrane</location>
        <topology evidence="1">Single-pass membrane protein</topology>
    </subcellularLocation>
</comment>
<dbReference type="GO" id="GO:0071526">
    <property type="term" value="P:semaphorin-plexin signaling pathway"/>
    <property type="evidence" value="ECO:0007669"/>
    <property type="project" value="TreeGrafter"/>
</dbReference>
<evidence type="ECO:0000256" key="3">
    <source>
        <dbReference type="ARBA" id="ARBA00022737"/>
    </source>
</evidence>
<comment type="caution">
    <text evidence="10">Lacks conserved residue(s) required for the propagation of feature annotation.</text>
</comment>
<comment type="caution">
    <text evidence="13">The sequence shown here is derived from an EMBL/GenBank/DDBJ whole genome shotgun (WGS) entry which is preliminary data.</text>
</comment>
<keyword evidence="7 11" id="KW-0472">Membrane</keyword>
<dbReference type="GO" id="GO:0005886">
    <property type="term" value="C:plasma membrane"/>
    <property type="evidence" value="ECO:0007669"/>
    <property type="project" value="TreeGrafter"/>
</dbReference>
<evidence type="ECO:0000259" key="12">
    <source>
        <dbReference type="PROSITE" id="PS51004"/>
    </source>
</evidence>
<dbReference type="Pfam" id="PF01403">
    <property type="entry name" value="Sema"/>
    <property type="match status" value="1"/>
</dbReference>
<gene>
    <name evidence="13" type="primary">SEMA5B</name>
    <name evidence="13" type="ORF">Bhyg_15632</name>
</gene>
<reference evidence="13" key="1">
    <citation type="submission" date="2022-07" db="EMBL/GenBank/DDBJ databases">
        <authorList>
            <person name="Trinca V."/>
            <person name="Uliana J.V.C."/>
            <person name="Torres T.T."/>
            <person name="Ward R.J."/>
            <person name="Monesi N."/>
        </authorList>
    </citation>
    <scope>NUCLEOTIDE SEQUENCE</scope>
    <source>
        <strain evidence="13">HSMRA1968</strain>
        <tissue evidence="13">Whole embryos</tissue>
    </source>
</reference>
<dbReference type="PANTHER" id="PTHR11036:SF79">
    <property type="entry name" value="SEMAPHORIN 5C, ISOFORM A"/>
    <property type="match status" value="1"/>
</dbReference>
<dbReference type="InterPro" id="IPR057563">
    <property type="entry name" value="Sema5A/B-like_TSP-1"/>
</dbReference>
<keyword evidence="6 11" id="KW-1133">Transmembrane helix</keyword>
<dbReference type="GO" id="GO:0007411">
    <property type="term" value="P:axon guidance"/>
    <property type="evidence" value="ECO:0007669"/>
    <property type="project" value="TreeGrafter"/>
</dbReference>
<evidence type="ECO:0000256" key="4">
    <source>
        <dbReference type="ARBA" id="ARBA00022782"/>
    </source>
</evidence>
<dbReference type="SUPFAM" id="SSF82895">
    <property type="entry name" value="TSP-1 type 1 repeat"/>
    <property type="match status" value="6"/>
</dbReference>
<keyword evidence="3" id="KW-0677">Repeat</keyword>
<dbReference type="PRINTS" id="PR01705">
    <property type="entry name" value="TSP1REPEAT"/>
</dbReference>
<dbReference type="InterPro" id="IPR016201">
    <property type="entry name" value="PSI"/>
</dbReference>
<evidence type="ECO:0000313" key="13">
    <source>
        <dbReference type="EMBL" id="KAJ6632793.1"/>
    </source>
</evidence>
<dbReference type="SMART" id="SM00423">
    <property type="entry name" value="PSI"/>
    <property type="match status" value="1"/>
</dbReference>
<dbReference type="PANTHER" id="PTHR11036">
    <property type="entry name" value="SEMAPHORIN"/>
    <property type="match status" value="1"/>
</dbReference>
<dbReference type="GO" id="GO:0045499">
    <property type="term" value="F:chemorepellent activity"/>
    <property type="evidence" value="ECO:0007669"/>
    <property type="project" value="TreeGrafter"/>
</dbReference>
<dbReference type="Gene3D" id="2.20.100.10">
    <property type="entry name" value="Thrombospondin type-1 (TSP1) repeat"/>
    <property type="match status" value="6"/>
</dbReference>
<dbReference type="InterPro" id="IPR027231">
    <property type="entry name" value="Semaphorin"/>
</dbReference>
<evidence type="ECO:0000256" key="6">
    <source>
        <dbReference type="ARBA" id="ARBA00022989"/>
    </source>
</evidence>
<dbReference type="FunFam" id="2.20.100.10:FF:000001">
    <property type="entry name" value="semaphorin-5A isoform X1"/>
    <property type="match status" value="2"/>
</dbReference>
<dbReference type="AlphaFoldDB" id="A0A9Q0MJP0"/>
<dbReference type="InterPro" id="IPR000884">
    <property type="entry name" value="TSP1_rpt"/>
</dbReference>